<comment type="caution">
    <text evidence="2">The sequence shown here is derived from an EMBL/GenBank/DDBJ whole genome shotgun (WGS) entry which is preliminary data.</text>
</comment>
<dbReference type="RefSeq" id="WP_191007137.1">
    <property type="nucleotide sequence ID" value="NZ_JACXAD010000034.1"/>
</dbReference>
<reference evidence="2" key="1">
    <citation type="submission" date="2020-09" db="EMBL/GenBank/DDBJ databases">
        <authorList>
            <person name="Kim M.K."/>
        </authorList>
    </citation>
    <scope>NUCLEOTIDE SEQUENCE</scope>
    <source>
        <strain evidence="2">BT664</strain>
    </source>
</reference>
<gene>
    <name evidence="2" type="ORF">IC235_20770</name>
</gene>
<feature type="compositionally biased region" description="Polar residues" evidence="1">
    <location>
        <begin position="290"/>
        <end position="302"/>
    </location>
</feature>
<accession>A0A927BHU3</accession>
<dbReference type="EMBL" id="JACXAD010000034">
    <property type="protein sequence ID" value="MBD2770328.1"/>
    <property type="molecule type" value="Genomic_DNA"/>
</dbReference>
<keyword evidence="3" id="KW-1185">Reference proteome</keyword>
<proteinExistence type="predicted"/>
<evidence type="ECO:0000256" key="1">
    <source>
        <dbReference type="SAM" id="MobiDB-lite"/>
    </source>
</evidence>
<feature type="compositionally biased region" description="Low complexity" evidence="1">
    <location>
        <begin position="312"/>
        <end position="327"/>
    </location>
</feature>
<feature type="compositionally biased region" description="Polar residues" evidence="1">
    <location>
        <begin position="231"/>
        <end position="253"/>
    </location>
</feature>
<dbReference type="Proteomes" id="UP000612233">
    <property type="component" value="Unassembled WGS sequence"/>
</dbReference>
<evidence type="ECO:0000313" key="2">
    <source>
        <dbReference type="EMBL" id="MBD2770328.1"/>
    </source>
</evidence>
<protein>
    <submittedName>
        <fullName evidence="2">Uncharacterized protein</fullName>
    </submittedName>
</protein>
<organism evidence="2 3">
    <name type="scientific">Hymenobacter montanus</name>
    <dbReference type="NCBI Taxonomy" id="2771359"/>
    <lineage>
        <taxon>Bacteria</taxon>
        <taxon>Pseudomonadati</taxon>
        <taxon>Bacteroidota</taxon>
        <taxon>Cytophagia</taxon>
        <taxon>Cytophagales</taxon>
        <taxon>Hymenobacteraceae</taxon>
        <taxon>Hymenobacter</taxon>
    </lineage>
</organism>
<dbReference type="AlphaFoldDB" id="A0A927BHU3"/>
<evidence type="ECO:0000313" key="3">
    <source>
        <dbReference type="Proteomes" id="UP000612233"/>
    </source>
</evidence>
<sequence>MVRSLYKADGLGGPENVWNMCQQFYHAHAHTNLAELTRADSGWPEHRRRLAQALLTNGRFMALAEYHAPATPERAGQWLGCLALVTLATAGQQATENYLDAKSLQLWLQKQVAVDQGLSAPRRVALVMAPQPAPITIKAPWWPLLLLAVMNICASSYFYQRQTVTAKVPLPAPTAKDLATSPRQVVAVPSVSLTTPQASVAKPGRARAHAALPASSAPAPNTPVALASTAPRKTSAPSSLRSLAELSTTSWPGGQQLPKQVPMPTRIQAAPTPAEPPRWFSRKMTLPKSCFTNASATPTWPTASPLPPSSFPWPSATPRSSRSAPTL</sequence>
<feature type="region of interest" description="Disordered" evidence="1">
    <location>
        <begin position="196"/>
        <end position="262"/>
    </location>
</feature>
<name>A0A927BHU3_9BACT</name>
<feature type="compositionally biased region" description="Low complexity" evidence="1">
    <location>
        <begin position="209"/>
        <end position="225"/>
    </location>
</feature>
<feature type="region of interest" description="Disordered" evidence="1">
    <location>
        <begin position="290"/>
        <end position="327"/>
    </location>
</feature>